<protein>
    <submittedName>
        <fullName evidence="2">Phosphate ABC transporter substrate-binding protein</fullName>
    </submittedName>
</protein>
<accession>A0A1B4XDH9</accession>
<dbReference type="InParanoid" id="A0A1B4XDH9"/>
<dbReference type="KEGG" id="slim:SCL_0530"/>
<feature type="signal peptide" evidence="1">
    <location>
        <begin position="1"/>
        <end position="25"/>
    </location>
</feature>
<evidence type="ECO:0000313" key="3">
    <source>
        <dbReference type="Proteomes" id="UP000243180"/>
    </source>
</evidence>
<dbReference type="Gene3D" id="3.40.190.10">
    <property type="entry name" value="Periplasmic binding protein-like II"/>
    <property type="match status" value="1"/>
</dbReference>
<evidence type="ECO:0000256" key="1">
    <source>
        <dbReference type="SAM" id="SignalP"/>
    </source>
</evidence>
<sequence length="144" mass="15382">MKTLKQVWAALLLLVLWAGSVPAHAALAIIVHPSNNLSGISADEAADIYLAKAGVFSNGKRAIPVDQAASSPVRKKFYSAVIKKDDSTLKVYWSKLMFTGKANPPREFGDDAAVKSWVAGNPDAIGYVDGKFVDSSVKVLLIIP</sequence>
<proteinExistence type="predicted"/>
<feature type="chain" id="PRO_5008572303" evidence="1">
    <location>
        <begin position="26"/>
        <end position="144"/>
    </location>
</feature>
<name>A0A1B4XDH9_9GAMM</name>
<evidence type="ECO:0000313" key="2">
    <source>
        <dbReference type="EMBL" id="BAV32852.1"/>
    </source>
</evidence>
<reference evidence="2 3" key="1">
    <citation type="submission" date="2015-05" db="EMBL/GenBank/DDBJ databases">
        <title>Complete genome sequence of a sulfur-oxidizing gammaproteobacterium strain HA5.</title>
        <authorList>
            <person name="Miura A."/>
            <person name="Kojima H."/>
            <person name="Fukui M."/>
        </authorList>
    </citation>
    <scope>NUCLEOTIDE SEQUENCE [LARGE SCALE GENOMIC DNA]</scope>
    <source>
        <strain evidence="2 3">HA5</strain>
    </source>
</reference>
<gene>
    <name evidence="2" type="ORF">SCL_0530</name>
</gene>
<dbReference type="RefSeq" id="WP_096359736.1">
    <property type="nucleotide sequence ID" value="NZ_AP014879.1"/>
</dbReference>
<dbReference type="EMBL" id="AP014879">
    <property type="protein sequence ID" value="BAV32852.1"/>
    <property type="molecule type" value="Genomic_DNA"/>
</dbReference>
<dbReference type="Proteomes" id="UP000243180">
    <property type="component" value="Chromosome"/>
</dbReference>
<organism evidence="2 3">
    <name type="scientific">Sulfuricaulis limicola</name>
    <dbReference type="NCBI Taxonomy" id="1620215"/>
    <lineage>
        <taxon>Bacteria</taxon>
        <taxon>Pseudomonadati</taxon>
        <taxon>Pseudomonadota</taxon>
        <taxon>Gammaproteobacteria</taxon>
        <taxon>Acidiferrobacterales</taxon>
        <taxon>Acidiferrobacteraceae</taxon>
        <taxon>Sulfuricaulis</taxon>
    </lineage>
</organism>
<dbReference type="OrthoDB" id="5368544at2"/>
<keyword evidence="1" id="KW-0732">Signal</keyword>
<dbReference type="AlphaFoldDB" id="A0A1B4XDH9"/>
<dbReference type="SUPFAM" id="SSF53850">
    <property type="entry name" value="Periplasmic binding protein-like II"/>
    <property type="match status" value="1"/>
</dbReference>
<keyword evidence="3" id="KW-1185">Reference proteome</keyword>